<dbReference type="OrthoDB" id="19859at2759"/>
<dbReference type="GO" id="GO:0046873">
    <property type="term" value="F:metal ion transmembrane transporter activity"/>
    <property type="evidence" value="ECO:0007669"/>
    <property type="project" value="InterPro"/>
</dbReference>
<dbReference type="Pfam" id="PF02535">
    <property type="entry name" value="Zip"/>
    <property type="match status" value="1"/>
</dbReference>
<feature type="transmembrane region" description="Helical" evidence="8">
    <location>
        <begin position="353"/>
        <end position="372"/>
    </location>
</feature>
<feature type="compositionally biased region" description="Low complexity" evidence="7">
    <location>
        <begin position="222"/>
        <end position="243"/>
    </location>
</feature>
<organism evidence="9 10">
    <name type="scientific">Thamnocephalis sphaerospora</name>
    <dbReference type="NCBI Taxonomy" id="78915"/>
    <lineage>
        <taxon>Eukaryota</taxon>
        <taxon>Fungi</taxon>
        <taxon>Fungi incertae sedis</taxon>
        <taxon>Zoopagomycota</taxon>
        <taxon>Zoopagomycotina</taxon>
        <taxon>Zoopagomycetes</taxon>
        <taxon>Zoopagales</taxon>
        <taxon>Sigmoideomycetaceae</taxon>
        <taxon>Thamnocephalis</taxon>
    </lineage>
</organism>
<comment type="subcellular location">
    <subcellularLocation>
        <location evidence="1">Endomembrane system</location>
        <topology evidence="1">Multi-pass membrane protein</topology>
    </subcellularLocation>
    <subcellularLocation>
        <location evidence="2">Golgi apparatus membrane</location>
    </subcellularLocation>
</comment>
<feature type="transmembrane region" description="Helical" evidence="8">
    <location>
        <begin position="6"/>
        <end position="24"/>
    </location>
</feature>
<dbReference type="InterPro" id="IPR003689">
    <property type="entry name" value="ZIP"/>
</dbReference>
<sequence>MWPLLRLFVLSLGMFAGSMLVGLLPFRLGLHAGNGGTSSLSAQRWTVFGSGLLVGTVLAVILPEGMETVYGHSSARHHSPAQQSAGLEAKDKVLNQVAASLASTEHADKDDRRSKRTDKQTSVGTDASEPPKSATLMRRHSEADEAEETAADQEHAAAAWHPWIGPALVLGFAFMLLVDQAATLPRRRSRQQLPLSIPRLLARGEHARNGEEETEELRRLRSASTASADTAISVPPSAPSSSSSTTLGLLVHAAADGIAMGAASAAGRDELEFVIFLAVLLHKAPAAFGLTTMLIRDGHQRAAVTRRLAAFSLAAPLAALFTYSMLALGMLVATDNGGGLASGRLDSMRRCTGLVLLFSAGTFLYVATVHALPDALAILRGDASHGHGHGHGHRPSTEEGDLALDRVFSDSEADVVVLYDRTAEHRDRDDVALRTPRTPRRFNFDSSSSSSSSDEVSPPDGDNGNGDDQGTFEPPPAIAFADNMASTPNPFASDHEHRPPRRHSARKAVNVQAQNFITLLAFSAGLFAPILFSFGHRH</sequence>
<evidence type="ECO:0000256" key="6">
    <source>
        <dbReference type="ARBA" id="ARBA00023136"/>
    </source>
</evidence>
<keyword evidence="6 8" id="KW-0472">Membrane</keyword>
<dbReference type="GO" id="GO:0006829">
    <property type="term" value="P:zinc ion transport"/>
    <property type="evidence" value="ECO:0007669"/>
    <property type="project" value="InterPro"/>
</dbReference>
<accession>A0A4P9XJ19</accession>
<proteinExistence type="predicted"/>
<dbReference type="GO" id="GO:0000139">
    <property type="term" value="C:Golgi membrane"/>
    <property type="evidence" value="ECO:0007669"/>
    <property type="project" value="UniProtKB-SubCell"/>
</dbReference>
<dbReference type="InterPro" id="IPR045891">
    <property type="entry name" value="ZIP9"/>
</dbReference>
<dbReference type="Proteomes" id="UP000271241">
    <property type="component" value="Unassembled WGS sequence"/>
</dbReference>
<evidence type="ECO:0000313" key="10">
    <source>
        <dbReference type="Proteomes" id="UP000271241"/>
    </source>
</evidence>
<dbReference type="PANTHER" id="PTHR16133:SF0">
    <property type="entry name" value="ZINC_IRON REGULATED TRANSPORTER-RELATED PROTEIN 102B, ISOFORM E"/>
    <property type="match status" value="1"/>
</dbReference>
<evidence type="ECO:0000256" key="7">
    <source>
        <dbReference type="SAM" id="MobiDB-lite"/>
    </source>
</evidence>
<feature type="region of interest" description="Disordered" evidence="7">
    <location>
        <begin position="101"/>
        <end position="154"/>
    </location>
</feature>
<keyword evidence="10" id="KW-1185">Reference proteome</keyword>
<feature type="transmembrane region" description="Helical" evidence="8">
    <location>
        <begin position="516"/>
        <end position="535"/>
    </location>
</feature>
<feature type="transmembrane region" description="Helical" evidence="8">
    <location>
        <begin position="45"/>
        <end position="62"/>
    </location>
</feature>
<evidence type="ECO:0000256" key="2">
    <source>
        <dbReference type="ARBA" id="ARBA00004394"/>
    </source>
</evidence>
<feature type="region of interest" description="Disordered" evidence="7">
    <location>
        <begin position="204"/>
        <end position="243"/>
    </location>
</feature>
<evidence type="ECO:0000256" key="8">
    <source>
        <dbReference type="SAM" id="Phobius"/>
    </source>
</evidence>
<dbReference type="STRING" id="78915.A0A4P9XJ19"/>
<evidence type="ECO:0000256" key="5">
    <source>
        <dbReference type="ARBA" id="ARBA00023034"/>
    </source>
</evidence>
<feature type="region of interest" description="Disordered" evidence="7">
    <location>
        <begin position="429"/>
        <end position="506"/>
    </location>
</feature>
<feature type="transmembrane region" description="Helical" evidence="8">
    <location>
        <begin position="273"/>
        <end position="296"/>
    </location>
</feature>
<dbReference type="PANTHER" id="PTHR16133">
    <property type="entry name" value="SOLUTE CARRIER FAMILY 39 ZINC TRANSPORTER , MEMBER 9-RELATED"/>
    <property type="match status" value="1"/>
</dbReference>
<keyword evidence="5" id="KW-0333">Golgi apparatus</keyword>
<keyword evidence="3 8" id="KW-0812">Transmembrane</keyword>
<feature type="transmembrane region" description="Helical" evidence="8">
    <location>
        <begin position="308"/>
        <end position="333"/>
    </location>
</feature>
<protein>
    <submittedName>
        <fullName evidence="9">ZIP zinc transporter-domain-containing protein</fullName>
    </submittedName>
</protein>
<feature type="compositionally biased region" description="Basic and acidic residues" evidence="7">
    <location>
        <begin position="204"/>
        <end position="219"/>
    </location>
</feature>
<evidence type="ECO:0000256" key="4">
    <source>
        <dbReference type="ARBA" id="ARBA00022989"/>
    </source>
</evidence>
<feature type="compositionally biased region" description="Basic and acidic residues" evidence="7">
    <location>
        <begin position="105"/>
        <end position="119"/>
    </location>
</feature>
<feature type="compositionally biased region" description="Low complexity" evidence="7">
    <location>
        <begin position="460"/>
        <end position="469"/>
    </location>
</feature>
<evidence type="ECO:0000256" key="1">
    <source>
        <dbReference type="ARBA" id="ARBA00004127"/>
    </source>
</evidence>
<evidence type="ECO:0000256" key="3">
    <source>
        <dbReference type="ARBA" id="ARBA00022692"/>
    </source>
</evidence>
<evidence type="ECO:0000313" key="9">
    <source>
        <dbReference type="EMBL" id="RKP05718.1"/>
    </source>
</evidence>
<dbReference type="AlphaFoldDB" id="A0A4P9XJ19"/>
<reference evidence="10" key="1">
    <citation type="journal article" date="2018" name="Nat. Microbiol.">
        <title>Leveraging single-cell genomics to expand the fungal tree of life.</title>
        <authorList>
            <person name="Ahrendt S.R."/>
            <person name="Quandt C.A."/>
            <person name="Ciobanu D."/>
            <person name="Clum A."/>
            <person name="Salamov A."/>
            <person name="Andreopoulos B."/>
            <person name="Cheng J.F."/>
            <person name="Woyke T."/>
            <person name="Pelin A."/>
            <person name="Henrissat B."/>
            <person name="Reynolds N.K."/>
            <person name="Benny G.L."/>
            <person name="Smith M.E."/>
            <person name="James T.Y."/>
            <person name="Grigoriev I.V."/>
        </authorList>
    </citation>
    <scope>NUCLEOTIDE SEQUENCE [LARGE SCALE GENOMIC DNA]</scope>
    <source>
        <strain evidence="10">RSA 1356</strain>
    </source>
</reference>
<keyword evidence="4 8" id="KW-1133">Transmembrane helix</keyword>
<name>A0A4P9XJ19_9FUNG</name>
<gene>
    <name evidence="9" type="ORF">THASP1DRAFT_25830</name>
</gene>
<dbReference type="EMBL" id="KZ993048">
    <property type="protein sequence ID" value="RKP05718.1"/>
    <property type="molecule type" value="Genomic_DNA"/>
</dbReference>